<feature type="transmembrane region" description="Helical" evidence="9">
    <location>
        <begin position="300"/>
        <end position="321"/>
    </location>
</feature>
<evidence type="ECO:0000256" key="3">
    <source>
        <dbReference type="ARBA" id="ARBA00022448"/>
    </source>
</evidence>
<comment type="similarity">
    <text evidence="2 9">Belongs to the SLC41A transporter family.</text>
</comment>
<dbReference type="InterPro" id="IPR006668">
    <property type="entry name" value="Mg_transptr_MgtE_intracell_dom"/>
</dbReference>
<evidence type="ECO:0000256" key="9">
    <source>
        <dbReference type="RuleBase" id="RU362011"/>
    </source>
</evidence>
<keyword evidence="9" id="KW-1003">Cell membrane</keyword>
<dbReference type="AlphaFoldDB" id="A0A7C4JL70"/>
<dbReference type="GO" id="GO:0015095">
    <property type="term" value="F:magnesium ion transmembrane transporter activity"/>
    <property type="evidence" value="ECO:0007669"/>
    <property type="project" value="InterPro"/>
</dbReference>
<keyword evidence="9" id="KW-0479">Metal-binding</keyword>
<accession>A0A7C4JL70</accession>
<reference evidence="12" key="1">
    <citation type="journal article" date="2020" name="mSystems">
        <title>Genome- and Community-Level Interaction Insights into Carbon Utilization and Element Cycling Functions of Hydrothermarchaeota in Hydrothermal Sediment.</title>
        <authorList>
            <person name="Zhou Z."/>
            <person name="Liu Y."/>
            <person name="Xu W."/>
            <person name="Pan J."/>
            <person name="Luo Z.H."/>
            <person name="Li M."/>
        </authorList>
    </citation>
    <scope>NUCLEOTIDE SEQUENCE [LARGE SCALE GENOMIC DNA]</scope>
    <source>
        <strain evidence="11">SpSt-638</strain>
        <strain evidence="12">SpSt-648</strain>
    </source>
</reference>
<evidence type="ECO:0000313" key="11">
    <source>
        <dbReference type="EMBL" id="HGQ59714.1"/>
    </source>
</evidence>
<comment type="caution">
    <text evidence="12">The sequence shown here is derived from an EMBL/GenBank/DDBJ whole genome shotgun (WGS) entry which is preliminary data.</text>
</comment>
<keyword evidence="6 9" id="KW-1133">Transmembrane helix</keyword>
<dbReference type="GO" id="GO:0005886">
    <property type="term" value="C:plasma membrane"/>
    <property type="evidence" value="ECO:0007669"/>
    <property type="project" value="UniProtKB-SubCell"/>
</dbReference>
<name>A0A7C4JL70_STAMA</name>
<dbReference type="InterPro" id="IPR038076">
    <property type="entry name" value="MgtE_N_sf"/>
</dbReference>
<keyword evidence="8" id="KW-0129">CBS domain</keyword>
<comment type="function">
    <text evidence="9">Acts as a magnesium transporter.</text>
</comment>
<evidence type="ECO:0000256" key="2">
    <source>
        <dbReference type="ARBA" id="ARBA00009749"/>
    </source>
</evidence>
<feature type="transmembrane region" description="Helical" evidence="9">
    <location>
        <begin position="445"/>
        <end position="467"/>
    </location>
</feature>
<keyword evidence="4 9" id="KW-0812">Transmembrane</keyword>
<dbReference type="Pfam" id="PF00571">
    <property type="entry name" value="CBS"/>
    <property type="match status" value="2"/>
</dbReference>
<feature type="transmembrane region" description="Helical" evidence="9">
    <location>
        <begin position="409"/>
        <end position="433"/>
    </location>
</feature>
<comment type="caution">
    <text evidence="9">Lacks conserved residue(s) required for the propagation of feature annotation.</text>
</comment>
<dbReference type="EMBL" id="DTBP01000013">
    <property type="protein sequence ID" value="HGQ73780.1"/>
    <property type="molecule type" value="Genomic_DNA"/>
</dbReference>
<dbReference type="InterPro" id="IPR000644">
    <property type="entry name" value="CBS_dom"/>
</dbReference>
<dbReference type="Gene3D" id="1.10.357.20">
    <property type="entry name" value="SLC41 divalent cation transporters, integral membrane domain"/>
    <property type="match status" value="1"/>
</dbReference>
<dbReference type="InterPro" id="IPR006669">
    <property type="entry name" value="MgtE_transporter"/>
</dbReference>
<dbReference type="PANTHER" id="PTHR43773:SF1">
    <property type="entry name" value="MAGNESIUM TRANSPORTER MGTE"/>
    <property type="match status" value="1"/>
</dbReference>
<dbReference type="InterPro" id="IPR036739">
    <property type="entry name" value="SLC41_membr_dom_sf"/>
</dbReference>
<dbReference type="NCBIfam" id="TIGR00400">
    <property type="entry name" value="mgtE"/>
    <property type="match status" value="1"/>
</dbReference>
<keyword evidence="5 9" id="KW-0460">Magnesium</keyword>
<dbReference type="Pfam" id="PF01769">
    <property type="entry name" value="MgtE"/>
    <property type="match status" value="1"/>
</dbReference>
<dbReference type="InterPro" id="IPR046342">
    <property type="entry name" value="CBS_dom_sf"/>
</dbReference>
<organism evidence="12">
    <name type="scientific">Staphylothermus marinus</name>
    <dbReference type="NCBI Taxonomy" id="2280"/>
    <lineage>
        <taxon>Archaea</taxon>
        <taxon>Thermoproteota</taxon>
        <taxon>Thermoprotei</taxon>
        <taxon>Desulfurococcales</taxon>
        <taxon>Desulfurococcaceae</taxon>
        <taxon>Staphylothermus</taxon>
    </lineage>
</organism>
<protein>
    <recommendedName>
        <fullName evidence="9">Magnesium transporter MgtE</fullName>
    </recommendedName>
</protein>
<comment type="subcellular location">
    <subcellularLocation>
        <location evidence="9">Cell membrane</location>
        <topology evidence="9">Multi-pass membrane protein</topology>
    </subcellularLocation>
    <subcellularLocation>
        <location evidence="1">Membrane</location>
        <topology evidence="1">Multi-pass membrane protein</topology>
    </subcellularLocation>
</comment>
<dbReference type="InterPro" id="IPR006667">
    <property type="entry name" value="SLC41_membr_dom"/>
</dbReference>
<keyword evidence="3 9" id="KW-0813">Transport</keyword>
<dbReference type="SMART" id="SM00924">
    <property type="entry name" value="MgtE_N"/>
    <property type="match status" value="1"/>
</dbReference>
<dbReference type="SMART" id="SM00116">
    <property type="entry name" value="CBS"/>
    <property type="match status" value="2"/>
</dbReference>
<dbReference type="GO" id="GO:0046872">
    <property type="term" value="F:metal ion binding"/>
    <property type="evidence" value="ECO:0007669"/>
    <property type="project" value="UniProtKB-KW"/>
</dbReference>
<feature type="domain" description="CBS" evidence="10">
    <location>
        <begin position="212"/>
        <end position="268"/>
    </location>
</feature>
<feature type="transmembrane region" description="Helical" evidence="9">
    <location>
        <begin position="371"/>
        <end position="397"/>
    </location>
</feature>
<dbReference type="Gene3D" id="3.10.580.10">
    <property type="entry name" value="CBS-domain"/>
    <property type="match status" value="1"/>
</dbReference>
<dbReference type="SUPFAM" id="SSF158791">
    <property type="entry name" value="MgtE N-terminal domain-like"/>
    <property type="match status" value="1"/>
</dbReference>
<dbReference type="EMBL" id="DTBE01000082">
    <property type="protein sequence ID" value="HGQ59714.1"/>
    <property type="molecule type" value="Genomic_DNA"/>
</dbReference>
<evidence type="ECO:0000256" key="1">
    <source>
        <dbReference type="ARBA" id="ARBA00004141"/>
    </source>
</evidence>
<dbReference type="SUPFAM" id="SSF161093">
    <property type="entry name" value="MgtE membrane domain-like"/>
    <property type="match status" value="1"/>
</dbReference>
<sequence length="469" mass="51934">MSRNFVVKFVENIYEVISSIKEAFEKEDLVGLKKIIDETDPSVLVEVLNTMDSELRAKIVPYVDLIKVSKHISKLSDEAIIEIENYKGLDEIVELLYWLPSDEAVDFLQKLSPKTIAKILKTISPSKAKELRELLKYSPESVGGVMTSRIPVFTKGMKIADVLEEFVKKIKIGYYDTYNYIYIVDNDGKLIGWIDAKQTFIANRDKFVESYATNPLATVYPEADREEAARLAVKYDMIEIPVVDREGRLLGAVTIDDVLDIAIHELSEDLLKHGGLLEPIRLSYTSSTVKKLVVNRAVPLVILYVMNTIVGSIVAAFTHIIEKVAVLAAFLPMLADNSGNVGSQASTIIIRSLALGELSTKHVKYILMKEIALSLAMACILLPIAMLISFSITFLAYRNVYYALKIGTIVISALLVSVLISDIVGSMLPLLLLKIKQDPASASAPLITTIADITTSITYFTVATVMLGF</sequence>
<gene>
    <name evidence="12" type="primary">mgtE</name>
    <name evidence="11" type="ORF">ENU09_03255</name>
    <name evidence="12" type="ORF">ENU20_01705</name>
</gene>
<evidence type="ECO:0000256" key="8">
    <source>
        <dbReference type="PROSITE-ProRule" id="PRU00703"/>
    </source>
</evidence>
<dbReference type="PANTHER" id="PTHR43773">
    <property type="entry name" value="MAGNESIUM TRANSPORTER MGTE"/>
    <property type="match status" value="1"/>
</dbReference>
<dbReference type="SUPFAM" id="SSF54631">
    <property type="entry name" value="CBS-domain pair"/>
    <property type="match status" value="1"/>
</dbReference>
<feature type="domain" description="CBS" evidence="10">
    <location>
        <begin position="146"/>
        <end position="210"/>
    </location>
</feature>
<dbReference type="PROSITE" id="PS51371">
    <property type="entry name" value="CBS"/>
    <property type="match status" value="2"/>
</dbReference>
<evidence type="ECO:0000256" key="7">
    <source>
        <dbReference type="ARBA" id="ARBA00023136"/>
    </source>
</evidence>
<dbReference type="CDD" id="cd04606">
    <property type="entry name" value="CBS_pair_Mg_transporter"/>
    <property type="match status" value="1"/>
</dbReference>
<keyword evidence="7 9" id="KW-0472">Membrane</keyword>
<comment type="subunit">
    <text evidence="9">Homodimer.</text>
</comment>
<proteinExistence type="inferred from homology"/>
<evidence type="ECO:0000256" key="6">
    <source>
        <dbReference type="ARBA" id="ARBA00022989"/>
    </source>
</evidence>
<evidence type="ECO:0000256" key="4">
    <source>
        <dbReference type="ARBA" id="ARBA00022692"/>
    </source>
</evidence>
<evidence type="ECO:0000313" key="12">
    <source>
        <dbReference type="EMBL" id="HGQ73780.1"/>
    </source>
</evidence>
<dbReference type="Pfam" id="PF03448">
    <property type="entry name" value="MgtE_N"/>
    <property type="match status" value="1"/>
</dbReference>
<dbReference type="Gene3D" id="1.25.60.10">
    <property type="entry name" value="MgtE N-terminal domain-like"/>
    <property type="match status" value="1"/>
</dbReference>
<evidence type="ECO:0000256" key="5">
    <source>
        <dbReference type="ARBA" id="ARBA00022842"/>
    </source>
</evidence>
<evidence type="ECO:0000259" key="10">
    <source>
        <dbReference type="PROSITE" id="PS51371"/>
    </source>
</evidence>